<dbReference type="Proteomes" id="UP000031473">
    <property type="component" value="Unassembled WGS sequence"/>
</dbReference>
<reference evidence="2 3" key="1">
    <citation type="submission" date="2014-10" db="EMBL/GenBank/DDBJ databases">
        <title>Kaistella jeonii genome.</title>
        <authorList>
            <person name="Clayton J.T."/>
            <person name="Newman J.D."/>
        </authorList>
    </citation>
    <scope>NUCLEOTIDE SEQUENCE [LARGE SCALE GENOMIC DNA]</scope>
    <source>
        <strain evidence="2 3">DSM 17048</strain>
    </source>
</reference>
<dbReference type="AlphaFoldDB" id="A0A0C1F9A1"/>
<dbReference type="InterPro" id="IPR009078">
    <property type="entry name" value="Ferritin-like_SF"/>
</dbReference>
<dbReference type="NCBIfam" id="TIGR02284">
    <property type="entry name" value="PA2169 family four-helix-bundle protein"/>
    <property type="match status" value="1"/>
</dbReference>
<evidence type="ECO:0000313" key="2">
    <source>
        <dbReference type="EMBL" id="KIA89717.1"/>
    </source>
</evidence>
<sequence>MENDKVVSLLNDLLTKNYDAEKGYKEVAEKIEHTSLKSYFDAQAQNRYDFGHQIKALISKYGGEPHKGTSIVGDLHRTWIAIRDAFTDGDNAIYAEAIRGEEAFSAEYGDMLTKEVLPQDVKDMVQTQKNSVDKALASLKVMDGFQS</sequence>
<dbReference type="Gene3D" id="1.20.1260.10">
    <property type="match status" value="1"/>
</dbReference>
<evidence type="ECO:0000313" key="3">
    <source>
        <dbReference type="Proteomes" id="UP000031473"/>
    </source>
</evidence>
<proteinExistence type="predicted"/>
<comment type="caution">
    <text evidence="2">The sequence shown here is derived from an EMBL/GenBank/DDBJ whole genome shotgun (WGS) entry which is preliminary data.</text>
</comment>
<protein>
    <recommendedName>
        <fullName evidence="1">DUF2383 domain-containing protein</fullName>
    </recommendedName>
</protein>
<organism evidence="2 3">
    <name type="scientific">Kaistella jeonii</name>
    <dbReference type="NCBI Taxonomy" id="266749"/>
    <lineage>
        <taxon>Bacteria</taxon>
        <taxon>Pseudomonadati</taxon>
        <taxon>Bacteroidota</taxon>
        <taxon>Flavobacteriia</taxon>
        <taxon>Flavobacteriales</taxon>
        <taxon>Weeksellaceae</taxon>
        <taxon>Chryseobacterium group</taxon>
        <taxon>Kaistella</taxon>
    </lineage>
</organism>
<feature type="domain" description="DUF2383" evidence="1">
    <location>
        <begin position="6"/>
        <end position="113"/>
    </location>
</feature>
<dbReference type="STRING" id="266749.SAMN05421876_103180"/>
<dbReference type="EMBL" id="JSYL01000002">
    <property type="protein sequence ID" value="KIA89717.1"/>
    <property type="molecule type" value="Genomic_DNA"/>
</dbReference>
<dbReference type="InterPro" id="IPR011971">
    <property type="entry name" value="CHP02284"/>
</dbReference>
<dbReference type="RefSeq" id="WP_039348977.1">
    <property type="nucleotide sequence ID" value="NZ_FOLA01000003.1"/>
</dbReference>
<dbReference type="InterPro" id="IPR012347">
    <property type="entry name" value="Ferritin-like"/>
</dbReference>
<dbReference type="PIRSF" id="PIRSF029477">
    <property type="entry name" value="UCP029477"/>
    <property type="match status" value="1"/>
</dbReference>
<dbReference type="InterPro" id="IPR016920">
    <property type="entry name" value="UCP029477"/>
</dbReference>
<dbReference type="OrthoDB" id="282393at2"/>
<dbReference type="InterPro" id="IPR019052">
    <property type="entry name" value="DUF2383"/>
</dbReference>
<gene>
    <name evidence="2" type="ORF">OA86_03575</name>
</gene>
<keyword evidence="3" id="KW-1185">Reference proteome</keyword>
<accession>A0A0C1F9A1</accession>
<dbReference type="Pfam" id="PF09537">
    <property type="entry name" value="DUF2383"/>
    <property type="match status" value="1"/>
</dbReference>
<evidence type="ECO:0000259" key="1">
    <source>
        <dbReference type="Pfam" id="PF09537"/>
    </source>
</evidence>
<name>A0A0C1F9A1_9FLAO</name>
<dbReference type="SUPFAM" id="SSF47240">
    <property type="entry name" value="Ferritin-like"/>
    <property type="match status" value="1"/>
</dbReference>